<accession>A0AAV4SDQ5</accession>
<keyword evidence="2" id="KW-1185">Reference proteome</keyword>
<sequence>MTFPVTPRRSHRGNERSLICAFALPHLFHIHIFRKDCSVSCGQLLQRDSLRIGRKGKKVFAATDSRDVRAETNAGKCGQGTVSCP</sequence>
<name>A0AAV4SDQ5_9ARAC</name>
<protein>
    <submittedName>
        <fullName evidence="1">Uncharacterized protein</fullName>
    </submittedName>
</protein>
<reference evidence="1 2" key="1">
    <citation type="submission" date="2021-06" db="EMBL/GenBank/DDBJ databases">
        <title>Caerostris darwini draft genome.</title>
        <authorList>
            <person name="Kono N."/>
            <person name="Arakawa K."/>
        </authorList>
    </citation>
    <scope>NUCLEOTIDE SEQUENCE [LARGE SCALE GENOMIC DNA]</scope>
</reference>
<comment type="caution">
    <text evidence="1">The sequence shown here is derived from an EMBL/GenBank/DDBJ whole genome shotgun (WGS) entry which is preliminary data.</text>
</comment>
<gene>
    <name evidence="1" type="ORF">CDAR_197741</name>
</gene>
<dbReference type="Proteomes" id="UP001054837">
    <property type="component" value="Unassembled WGS sequence"/>
</dbReference>
<dbReference type="AlphaFoldDB" id="A0AAV4SDQ5"/>
<evidence type="ECO:0000313" key="2">
    <source>
        <dbReference type="Proteomes" id="UP001054837"/>
    </source>
</evidence>
<proteinExistence type="predicted"/>
<evidence type="ECO:0000313" key="1">
    <source>
        <dbReference type="EMBL" id="GIY31074.1"/>
    </source>
</evidence>
<dbReference type="EMBL" id="BPLQ01007602">
    <property type="protein sequence ID" value="GIY31074.1"/>
    <property type="molecule type" value="Genomic_DNA"/>
</dbReference>
<organism evidence="1 2">
    <name type="scientific">Caerostris darwini</name>
    <dbReference type="NCBI Taxonomy" id="1538125"/>
    <lineage>
        <taxon>Eukaryota</taxon>
        <taxon>Metazoa</taxon>
        <taxon>Ecdysozoa</taxon>
        <taxon>Arthropoda</taxon>
        <taxon>Chelicerata</taxon>
        <taxon>Arachnida</taxon>
        <taxon>Araneae</taxon>
        <taxon>Araneomorphae</taxon>
        <taxon>Entelegynae</taxon>
        <taxon>Araneoidea</taxon>
        <taxon>Araneidae</taxon>
        <taxon>Caerostris</taxon>
    </lineage>
</organism>